<dbReference type="EMBL" id="JAYMYQ010000006">
    <property type="protein sequence ID" value="KAK7323604.1"/>
    <property type="molecule type" value="Genomic_DNA"/>
</dbReference>
<organism evidence="1 2">
    <name type="scientific">Canavalia gladiata</name>
    <name type="common">Sword bean</name>
    <name type="synonym">Dolichos gladiatus</name>
    <dbReference type="NCBI Taxonomy" id="3824"/>
    <lineage>
        <taxon>Eukaryota</taxon>
        <taxon>Viridiplantae</taxon>
        <taxon>Streptophyta</taxon>
        <taxon>Embryophyta</taxon>
        <taxon>Tracheophyta</taxon>
        <taxon>Spermatophyta</taxon>
        <taxon>Magnoliopsida</taxon>
        <taxon>eudicotyledons</taxon>
        <taxon>Gunneridae</taxon>
        <taxon>Pentapetalae</taxon>
        <taxon>rosids</taxon>
        <taxon>fabids</taxon>
        <taxon>Fabales</taxon>
        <taxon>Fabaceae</taxon>
        <taxon>Papilionoideae</taxon>
        <taxon>50 kb inversion clade</taxon>
        <taxon>NPAAA clade</taxon>
        <taxon>indigoferoid/millettioid clade</taxon>
        <taxon>Phaseoleae</taxon>
        <taxon>Canavalia</taxon>
    </lineage>
</organism>
<gene>
    <name evidence="1" type="ORF">VNO77_27083</name>
</gene>
<name>A0AAN9KX71_CANGL</name>
<proteinExistence type="predicted"/>
<evidence type="ECO:0000313" key="1">
    <source>
        <dbReference type="EMBL" id="KAK7323604.1"/>
    </source>
</evidence>
<sequence>MSRTLITTGARQPLLGVCYMGKFGSFLARHHGHWHGDGRSDRVYSHIDSQTRLVHDPLKGSTKPRIQASVSLSTVTSLSYPVVCVESFVLSPTDFSSYSNAMRLGLPSGVMLFFETARSRLQAAVAQEPL</sequence>
<dbReference type="Proteomes" id="UP001367508">
    <property type="component" value="Unassembled WGS sequence"/>
</dbReference>
<evidence type="ECO:0000313" key="2">
    <source>
        <dbReference type="Proteomes" id="UP001367508"/>
    </source>
</evidence>
<protein>
    <submittedName>
        <fullName evidence="1">Uncharacterized protein</fullName>
    </submittedName>
</protein>
<comment type="caution">
    <text evidence="1">The sequence shown here is derived from an EMBL/GenBank/DDBJ whole genome shotgun (WGS) entry which is preliminary data.</text>
</comment>
<keyword evidence="2" id="KW-1185">Reference proteome</keyword>
<dbReference type="AlphaFoldDB" id="A0AAN9KX71"/>
<accession>A0AAN9KX71</accession>
<reference evidence="1 2" key="1">
    <citation type="submission" date="2024-01" db="EMBL/GenBank/DDBJ databases">
        <title>The genomes of 5 underutilized Papilionoideae crops provide insights into root nodulation and disease resistanc.</title>
        <authorList>
            <person name="Jiang F."/>
        </authorList>
    </citation>
    <scope>NUCLEOTIDE SEQUENCE [LARGE SCALE GENOMIC DNA]</scope>
    <source>
        <strain evidence="1">LVBAO_FW01</strain>
        <tissue evidence="1">Leaves</tissue>
    </source>
</reference>